<evidence type="ECO:0000256" key="5">
    <source>
        <dbReference type="ARBA" id="ARBA00008420"/>
    </source>
</evidence>
<evidence type="ECO:0000256" key="16">
    <source>
        <dbReference type="ARBA" id="ARBA00048640"/>
    </source>
</evidence>
<dbReference type="EMBL" id="JABBHF010000006">
    <property type="protein sequence ID" value="NMH88344.1"/>
    <property type="molecule type" value="Genomic_DNA"/>
</dbReference>
<name>A0ABX1S0T7_9FLAO</name>
<dbReference type="NCBIfam" id="TIGR00873">
    <property type="entry name" value="gnd"/>
    <property type="match status" value="1"/>
</dbReference>
<dbReference type="InterPro" id="IPR006184">
    <property type="entry name" value="6PGdom_BS"/>
</dbReference>
<dbReference type="Pfam" id="PF01202">
    <property type="entry name" value="SKI"/>
    <property type="match status" value="1"/>
</dbReference>
<dbReference type="Gene3D" id="1.20.5.320">
    <property type="entry name" value="6-Phosphogluconate Dehydrogenase, domain 3"/>
    <property type="match status" value="1"/>
</dbReference>
<evidence type="ECO:0000256" key="1">
    <source>
        <dbReference type="ARBA" id="ARBA00002526"/>
    </source>
</evidence>
<evidence type="ECO:0000256" key="13">
    <source>
        <dbReference type="ARBA" id="ARBA00023064"/>
    </source>
</evidence>
<evidence type="ECO:0000256" key="10">
    <source>
        <dbReference type="ARBA" id="ARBA00022777"/>
    </source>
</evidence>
<evidence type="ECO:0000313" key="19">
    <source>
        <dbReference type="EMBL" id="NMH88344.1"/>
    </source>
</evidence>
<comment type="pathway">
    <text evidence="3 17">Carbohydrate degradation; pentose phosphate pathway; D-ribulose 5-phosphate from D-glucose 6-phosphate (oxidative stage): step 3/3.</text>
</comment>
<dbReference type="InterPro" id="IPR031322">
    <property type="entry name" value="Shikimate/glucono_kinase"/>
</dbReference>
<evidence type="ECO:0000259" key="18">
    <source>
        <dbReference type="SMART" id="SM01350"/>
    </source>
</evidence>
<comment type="catalytic activity">
    <reaction evidence="16 17">
        <text>6-phospho-D-gluconate + NADP(+) = D-ribulose 5-phosphate + CO2 + NADPH</text>
        <dbReference type="Rhea" id="RHEA:10116"/>
        <dbReference type="ChEBI" id="CHEBI:16526"/>
        <dbReference type="ChEBI" id="CHEBI:57783"/>
        <dbReference type="ChEBI" id="CHEBI:58121"/>
        <dbReference type="ChEBI" id="CHEBI:58349"/>
        <dbReference type="ChEBI" id="CHEBI:58759"/>
        <dbReference type="EC" id="1.1.1.44"/>
    </reaction>
</comment>
<keyword evidence="9" id="KW-0547">Nucleotide-binding</keyword>
<dbReference type="Gene3D" id="3.40.50.300">
    <property type="entry name" value="P-loop containing nucleotide triphosphate hydrolases"/>
    <property type="match status" value="1"/>
</dbReference>
<dbReference type="PROSITE" id="PS00461">
    <property type="entry name" value="6PGD"/>
    <property type="match status" value="1"/>
</dbReference>
<proteinExistence type="inferred from homology"/>
<evidence type="ECO:0000256" key="7">
    <source>
        <dbReference type="ARBA" id="ARBA00018193"/>
    </source>
</evidence>
<reference evidence="19 20" key="1">
    <citation type="submission" date="2020-04" db="EMBL/GenBank/DDBJ databases">
        <title>A Flavivirga sp. nov.</title>
        <authorList>
            <person name="Sun X."/>
        </authorList>
    </citation>
    <scope>NUCLEOTIDE SEQUENCE [LARGE SCALE GENOMIC DNA]</scope>
    <source>
        <strain evidence="19 20">Y03</strain>
    </source>
</reference>
<keyword evidence="14 17" id="KW-0570">Pentose shunt</keyword>
<dbReference type="SUPFAM" id="SSF48179">
    <property type="entry name" value="6-phosphogluconate dehydrogenase C-terminal domain-like"/>
    <property type="match status" value="1"/>
</dbReference>
<dbReference type="InterPro" id="IPR036291">
    <property type="entry name" value="NAD(P)-bd_dom_sf"/>
</dbReference>
<dbReference type="InterPro" id="IPR006115">
    <property type="entry name" value="6PGDH_NADP-bd"/>
</dbReference>
<dbReference type="CDD" id="cd02021">
    <property type="entry name" value="GntK"/>
    <property type="match status" value="1"/>
</dbReference>
<comment type="similarity">
    <text evidence="4 17">Belongs to the 6-phosphogluconate dehydrogenase family.</text>
</comment>
<dbReference type="RefSeq" id="WP_169673927.1">
    <property type="nucleotide sequence ID" value="NZ_JABBHF010000006.1"/>
</dbReference>
<dbReference type="SUPFAM" id="SSF51735">
    <property type="entry name" value="NAD(P)-binding Rossmann-fold domains"/>
    <property type="match status" value="1"/>
</dbReference>
<evidence type="ECO:0000256" key="8">
    <source>
        <dbReference type="ARBA" id="ARBA00022679"/>
    </source>
</evidence>
<comment type="catalytic activity">
    <reaction evidence="15">
        <text>D-gluconate + ATP = 6-phospho-D-gluconate + ADP + H(+)</text>
        <dbReference type="Rhea" id="RHEA:19433"/>
        <dbReference type="ChEBI" id="CHEBI:15378"/>
        <dbReference type="ChEBI" id="CHEBI:18391"/>
        <dbReference type="ChEBI" id="CHEBI:30616"/>
        <dbReference type="ChEBI" id="CHEBI:58759"/>
        <dbReference type="ChEBI" id="CHEBI:456216"/>
        <dbReference type="EC" id="2.7.1.12"/>
    </reaction>
</comment>
<keyword evidence="13 17" id="KW-0311">Gluconate utilization</keyword>
<dbReference type="InterPro" id="IPR006183">
    <property type="entry name" value="Pgluconate_DH"/>
</dbReference>
<feature type="domain" description="6-phosphogluconate dehydrogenase C-terminal" evidence="18">
    <location>
        <begin position="344"/>
        <end position="625"/>
    </location>
</feature>
<dbReference type="PRINTS" id="PR00076">
    <property type="entry name" value="6PGDHDRGNASE"/>
</dbReference>
<evidence type="ECO:0000256" key="9">
    <source>
        <dbReference type="ARBA" id="ARBA00022741"/>
    </source>
</evidence>
<sequence length="625" mass="70133">MIIILLGVSGCGKTTIGKLLSQKVSIPFFDGDDFHPKSNIDKMAKGISLNDEDRLPWLLTLAKNIEIWAGGNGAILACSALKETYRTLLTSKFSNVVWVHLSGSQDLIKDRIEKRSEHFMATDLLASQFNDLEAPDYGIHMDISESPEKITDNIISKLKNMNQSFFGVIGLGVMGSSLSLNIAEKGYAVSVYNRIAPEEEHKVTDFLSKVDEGKQVKGFTELKAFVNSLERPRKILIMIKAGYAIDSLIETLVPLLSEGDILIDGGNSHYLDTNKRFKYLKDKQIHFIGCGVSGGEEGARKGPSIMPGGDKASYEIVAPVLEAIAAKDKNGNTCCIHVGAEGAGHFVKMVHNGIEYAEMQLLAEIYALLAMTKDNEEIAAILSDWHTTDLSSYLLEITIHILKTKENGKYVLDTILDKAGNKGTGSWSTKAAFDLGTVNTMMSSAVFARYISSFKEKRKQLSKLIEKDLKAVDPINVNSLKEAYRFARIINHYQGFELMRSASKTYNWHLNISEIARIWTNGCIIRSKFMEQSVEVFKKYESYLDNPDIFELLVATEKEIRMNIAYSLFHRVPFDAFWSAYNHWIAITTENLPANLIQAQRDYFGAHTYQKVDAQEDQFFHTNWY</sequence>
<keyword evidence="10" id="KW-0418">Kinase</keyword>
<dbReference type="InterPro" id="IPR008927">
    <property type="entry name" value="6-PGluconate_DH-like_C_sf"/>
</dbReference>
<keyword evidence="11" id="KW-0067">ATP-binding</keyword>
<keyword evidence="17" id="KW-0521">NADP</keyword>
<evidence type="ECO:0000256" key="11">
    <source>
        <dbReference type="ARBA" id="ARBA00022840"/>
    </source>
</evidence>
<dbReference type="Pfam" id="PF03446">
    <property type="entry name" value="NAD_binding_2"/>
    <property type="match status" value="1"/>
</dbReference>
<dbReference type="NCBIfam" id="NF006765">
    <property type="entry name" value="PRK09287.1"/>
    <property type="match status" value="1"/>
</dbReference>
<comment type="caution">
    <text evidence="19">The sequence shown here is derived from an EMBL/GenBank/DDBJ whole genome shotgun (WGS) entry which is preliminary data.</text>
</comment>
<evidence type="ECO:0000256" key="15">
    <source>
        <dbReference type="ARBA" id="ARBA00048090"/>
    </source>
</evidence>
<keyword evidence="12 17" id="KW-0560">Oxidoreductase</keyword>
<comment type="pathway">
    <text evidence="2">Carbohydrate acid metabolism.</text>
</comment>
<keyword evidence="20" id="KW-1185">Reference proteome</keyword>
<evidence type="ECO:0000256" key="17">
    <source>
        <dbReference type="RuleBase" id="RU000485"/>
    </source>
</evidence>
<protein>
    <recommendedName>
        <fullName evidence="7 17">6-phosphogluconate dehydrogenase, decarboxylating</fullName>
        <ecNumber evidence="17">1.1.1.44</ecNumber>
    </recommendedName>
</protein>
<keyword evidence="8" id="KW-0808">Transferase</keyword>
<dbReference type="InterPro" id="IPR013328">
    <property type="entry name" value="6PGD_dom2"/>
</dbReference>
<gene>
    <name evidence="19" type="primary">gndA</name>
    <name evidence="19" type="ORF">HHX25_12565</name>
</gene>
<dbReference type="GO" id="GO:0004616">
    <property type="term" value="F:phosphogluconate dehydrogenase (decarboxylating) activity"/>
    <property type="evidence" value="ECO:0007669"/>
    <property type="project" value="UniProtKB-EC"/>
</dbReference>
<evidence type="ECO:0000256" key="3">
    <source>
        <dbReference type="ARBA" id="ARBA00004874"/>
    </source>
</evidence>
<dbReference type="Gene3D" id="3.40.50.720">
    <property type="entry name" value="NAD(P)-binding Rossmann-like Domain"/>
    <property type="match status" value="1"/>
</dbReference>
<evidence type="ECO:0000256" key="14">
    <source>
        <dbReference type="ARBA" id="ARBA00023126"/>
    </source>
</evidence>
<dbReference type="InterPro" id="IPR006113">
    <property type="entry name" value="6PGDH_Gnd/GntZ"/>
</dbReference>
<dbReference type="InterPro" id="IPR006114">
    <property type="entry name" value="6PGDH_C"/>
</dbReference>
<evidence type="ECO:0000256" key="4">
    <source>
        <dbReference type="ARBA" id="ARBA00008419"/>
    </source>
</evidence>
<organism evidence="19 20">
    <name type="scientific">Flavivirga algicola</name>
    <dbReference type="NCBI Taxonomy" id="2729136"/>
    <lineage>
        <taxon>Bacteria</taxon>
        <taxon>Pseudomonadati</taxon>
        <taxon>Bacteroidota</taxon>
        <taxon>Flavobacteriia</taxon>
        <taxon>Flavobacteriales</taxon>
        <taxon>Flavobacteriaceae</taxon>
        <taxon>Flavivirga</taxon>
    </lineage>
</organism>
<accession>A0ABX1S0T7</accession>
<dbReference type="Gene3D" id="1.10.1040.10">
    <property type="entry name" value="N-(1-d-carboxylethyl)-l-norvaline Dehydrogenase, domain 2"/>
    <property type="match status" value="1"/>
</dbReference>
<evidence type="ECO:0000256" key="6">
    <source>
        <dbReference type="ARBA" id="ARBA00011738"/>
    </source>
</evidence>
<dbReference type="EC" id="1.1.1.44" evidence="17"/>
<dbReference type="InterPro" id="IPR006001">
    <property type="entry name" value="Therm_gnt_kin"/>
</dbReference>
<dbReference type="SUPFAM" id="SSF52540">
    <property type="entry name" value="P-loop containing nucleoside triphosphate hydrolases"/>
    <property type="match status" value="1"/>
</dbReference>
<comment type="subunit">
    <text evidence="6">Homodimer.</text>
</comment>
<dbReference type="NCBIfam" id="TIGR01313">
    <property type="entry name" value="therm_gnt_kin"/>
    <property type="match status" value="1"/>
</dbReference>
<evidence type="ECO:0000256" key="12">
    <source>
        <dbReference type="ARBA" id="ARBA00023002"/>
    </source>
</evidence>
<comment type="function">
    <text evidence="1">Catalyzes the oxidative decarboxylation of 6-phosphogluconate to ribulose 5-phosphate and CO(2), with concomitant reduction of NADP to NADPH.</text>
</comment>
<dbReference type="Proteomes" id="UP000746690">
    <property type="component" value="Unassembled WGS sequence"/>
</dbReference>
<evidence type="ECO:0000313" key="20">
    <source>
        <dbReference type="Proteomes" id="UP000746690"/>
    </source>
</evidence>
<dbReference type="SMART" id="SM01350">
    <property type="entry name" value="6PGD"/>
    <property type="match status" value="1"/>
</dbReference>
<dbReference type="InterPro" id="IPR027417">
    <property type="entry name" value="P-loop_NTPase"/>
</dbReference>
<evidence type="ECO:0000256" key="2">
    <source>
        <dbReference type="ARBA" id="ARBA00004761"/>
    </source>
</evidence>
<dbReference type="PANTHER" id="PTHR11811">
    <property type="entry name" value="6-PHOSPHOGLUCONATE DEHYDROGENASE"/>
    <property type="match status" value="1"/>
</dbReference>
<comment type="similarity">
    <text evidence="5">Belongs to the gluconokinase GntK/GntV family.</text>
</comment>
<dbReference type="Pfam" id="PF00393">
    <property type="entry name" value="6PGD"/>
    <property type="match status" value="1"/>
</dbReference>